<feature type="coiled-coil region" evidence="1">
    <location>
        <begin position="1204"/>
        <end position="1297"/>
    </location>
</feature>
<dbReference type="PANTHER" id="PTHR18853:SF10">
    <property type="entry name" value="FHA DOMAIN-CONTAINING PROTEIN"/>
    <property type="match status" value="1"/>
</dbReference>
<dbReference type="PROSITE" id="PS50006">
    <property type="entry name" value="FHA_DOMAIN"/>
    <property type="match status" value="1"/>
</dbReference>
<feature type="domain" description="FHA" evidence="2">
    <location>
        <begin position="14"/>
        <end position="70"/>
    </location>
</feature>
<feature type="coiled-coil region" evidence="1">
    <location>
        <begin position="952"/>
        <end position="1123"/>
    </location>
</feature>
<dbReference type="CDD" id="cd22700">
    <property type="entry name" value="FHA_FHAD1"/>
    <property type="match status" value="1"/>
</dbReference>
<evidence type="ECO:0000313" key="4">
    <source>
        <dbReference type="Proteomes" id="UP001634394"/>
    </source>
</evidence>
<feature type="coiled-coil region" evidence="1">
    <location>
        <begin position="666"/>
        <end position="883"/>
    </location>
</feature>
<dbReference type="InterPro" id="IPR000253">
    <property type="entry name" value="FHA_dom"/>
</dbReference>
<dbReference type="PANTHER" id="PTHR18853">
    <property type="entry name" value="FORKHEAD-ASSOCIATED DOMAIN-CONTAINING PROTEIN 1-RELATED"/>
    <property type="match status" value="1"/>
</dbReference>
<keyword evidence="1" id="KW-0175">Coiled coil</keyword>
<proteinExistence type="predicted"/>
<evidence type="ECO:0000259" key="2">
    <source>
        <dbReference type="PROSITE" id="PS50006"/>
    </source>
</evidence>
<dbReference type="InterPro" id="IPR052642">
    <property type="entry name" value="CC-FHA_domain"/>
</dbReference>
<feature type="coiled-coil region" evidence="1">
    <location>
        <begin position="238"/>
        <end position="496"/>
    </location>
</feature>
<sequence>MKAYLRTAEGSFYVLASKLTTIGKEGCDIVLQSAGIDQQHAVIEYSEAEDCYVLQDLNTAQGTYVNDVRVQNAAVRLAPGDVIRFGFSGTTYELLVENLSPVSYPPVQQRPAWTQPLTLINDDLNYTMSAASTAHGLPYITTPTLTIPSAHWTPAATGPMANLPRPPLRSRPLSAGSARRATFDRFQPIGTQLQQQERPGLRSSNGWIGTTNVKMITAPQTMSSTGQPPVQHVDISQLQEKEQKIMQLSEEVSRLRNVEMDSFHKEQRLQQLEQQILDLQQRLSQQPPLIMGKSDVEITHKLVQLDDELTAKKAEIAALKEQLLHLQSETQNDGDHPVNLRLDLTEKMKEINNLRNELERVKKDKNITSGLVTQMQRDMSSKDSSISKLTREIEALKKEIRERDAQIASLTSKLSKGKDVSKPIEDKDAREKELISLRQKFKSAENKLQEQSELINNLREELDKMKANVFEQKDVQRKLQLEAEKAKSEATDFQRAERVVRVDLEQATKKLERFRNRVLQVTFSTPGIKAPDTEISDDELLETMKKIMDERTELLRKVQDMKDKVRLAETSGKDFQKNVRSIKKSLEDVVDHLRDNGRLSNSLKEEISLLQPAIADESVAWVKDVIVKLLEGEMAWELDLEAAIEKCGINIKLTNDAPGKHIGLLYAKWETALKEKERLVKQISQQEEQYKQDLQTQLKAQKEEAQQRITDAVEKAKLEVEEKLNRAIDDIRAVETEKRENAVEAERKKIEELENSLEQLKNSLTEKNENQQEKLEAASTAMSELEEYKVLEVQLREEIAKLGAEKAEEVQKLRTELQEKDRKLETDLSSYKEQIKQHSVTICAMEERLTKITKKSKEYQEEAEMHKKTAHELKAELNAKKAEKPPPPPKPKIIMQKPPQDILAMEQLIVVLRKENAEIKTSIQEQEGIILGLRRDLAGAHARLSDITGELSESQKQEMEKYKEVVTNKEREVVESRQHLAKLSKIIDKQKEELKALEAELSKERSVSVKYKSTMEEKTQKLKDLEVQLKQEKEEQNKQLELMDQEGRITSELTAFGAQCRGERHEQIITRQREALAELRARVKSLETSKPPLPNPDQALQQVIALKKELAEMRANQALAEDQNIPSMASLDREVSRARGLVSTVNVDADMERSAHRETLDALDASENTFLSLLKTIAHNLECDDIDGLRPLAHIPKDERERVMRERERACEILSSRIKVLKERIARKDELLQGYERDLSKLRQAQELAEHKTNQVDSLATEVRDKSEESQYLRETLNRTKERLDQEKRLNKAIKQRKTFHLENESAHLQRPLSASRHKITCQPEDPRLYSKKKREAEAMKKRNYEIKTLKRELSDRERALFESENRLYTIEHSMENDNRSDVIVD</sequence>
<keyword evidence="4" id="KW-1185">Reference proteome</keyword>
<organism evidence="3 4">
    <name type="scientific">Sinanodonta woodiana</name>
    <name type="common">Chinese pond mussel</name>
    <name type="synonym">Anodonta woodiana</name>
    <dbReference type="NCBI Taxonomy" id="1069815"/>
    <lineage>
        <taxon>Eukaryota</taxon>
        <taxon>Metazoa</taxon>
        <taxon>Spiralia</taxon>
        <taxon>Lophotrochozoa</taxon>
        <taxon>Mollusca</taxon>
        <taxon>Bivalvia</taxon>
        <taxon>Autobranchia</taxon>
        <taxon>Heteroconchia</taxon>
        <taxon>Palaeoheterodonta</taxon>
        <taxon>Unionida</taxon>
        <taxon>Unionoidea</taxon>
        <taxon>Unionidae</taxon>
        <taxon>Unioninae</taxon>
        <taxon>Sinanodonta</taxon>
    </lineage>
</organism>
<gene>
    <name evidence="3" type="ORF">ACJMK2_008093</name>
</gene>
<dbReference type="EMBL" id="JBJQND010000011">
    <property type="protein sequence ID" value="KAL3862099.1"/>
    <property type="molecule type" value="Genomic_DNA"/>
</dbReference>
<dbReference type="Proteomes" id="UP001634394">
    <property type="component" value="Unassembled WGS sequence"/>
</dbReference>
<dbReference type="SMART" id="SM00240">
    <property type="entry name" value="FHA"/>
    <property type="match status" value="1"/>
</dbReference>
<protein>
    <recommendedName>
        <fullName evidence="2">FHA domain-containing protein</fullName>
    </recommendedName>
</protein>
<dbReference type="Pfam" id="PF00498">
    <property type="entry name" value="FHA"/>
    <property type="match status" value="1"/>
</dbReference>
<reference evidence="3 4" key="1">
    <citation type="submission" date="2024-11" db="EMBL/GenBank/DDBJ databases">
        <title>Chromosome-level genome assembly of the freshwater bivalve Anodonta woodiana.</title>
        <authorList>
            <person name="Chen X."/>
        </authorList>
    </citation>
    <scope>NUCLEOTIDE SEQUENCE [LARGE SCALE GENOMIC DNA]</scope>
    <source>
        <strain evidence="3">MN2024</strain>
        <tissue evidence="3">Gills</tissue>
    </source>
</reference>
<dbReference type="Gene3D" id="2.60.200.20">
    <property type="match status" value="1"/>
</dbReference>
<evidence type="ECO:0000313" key="3">
    <source>
        <dbReference type="EMBL" id="KAL3862099.1"/>
    </source>
</evidence>
<name>A0ABD3VKI6_SINWO</name>
<dbReference type="SUPFAM" id="SSF49879">
    <property type="entry name" value="SMAD/FHA domain"/>
    <property type="match status" value="1"/>
</dbReference>
<accession>A0ABD3VKI6</accession>
<evidence type="ECO:0000256" key="1">
    <source>
        <dbReference type="SAM" id="Coils"/>
    </source>
</evidence>
<comment type="caution">
    <text evidence="3">The sequence shown here is derived from an EMBL/GenBank/DDBJ whole genome shotgun (WGS) entry which is preliminary data.</text>
</comment>
<dbReference type="InterPro" id="IPR008984">
    <property type="entry name" value="SMAD_FHA_dom_sf"/>
</dbReference>